<feature type="region of interest" description="Disordered" evidence="4">
    <location>
        <begin position="430"/>
        <end position="449"/>
    </location>
</feature>
<evidence type="ECO:0000256" key="2">
    <source>
        <dbReference type="ARBA" id="ARBA00034727"/>
    </source>
</evidence>
<feature type="region of interest" description="Disordered" evidence="4">
    <location>
        <begin position="375"/>
        <end position="411"/>
    </location>
</feature>
<dbReference type="InterPro" id="IPR047339">
    <property type="entry name" value="RUN_RUNDC3B"/>
</dbReference>
<dbReference type="PROSITE" id="PS50826">
    <property type="entry name" value="RUN"/>
    <property type="match status" value="1"/>
</dbReference>
<dbReference type="CDD" id="cd17700">
    <property type="entry name" value="RUN_RUNDC3B"/>
    <property type="match status" value="1"/>
</dbReference>
<dbReference type="SUPFAM" id="SSF140741">
    <property type="entry name" value="RUN domain-like"/>
    <property type="match status" value="1"/>
</dbReference>
<reference evidence="6" key="1">
    <citation type="submission" date="2025-08" db="UniProtKB">
        <authorList>
            <consortium name="Ensembl"/>
        </authorList>
    </citation>
    <scope>IDENTIFICATION</scope>
</reference>
<feature type="compositionally biased region" description="Polar residues" evidence="4">
    <location>
        <begin position="439"/>
        <end position="449"/>
    </location>
</feature>
<evidence type="ECO:0000313" key="6">
    <source>
        <dbReference type="Ensembl" id="ENSKMAP00000004940.1"/>
    </source>
</evidence>
<evidence type="ECO:0000256" key="1">
    <source>
        <dbReference type="ARBA" id="ARBA00023054"/>
    </source>
</evidence>
<organism evidence="6 7">
    <name type="scientific">Kryptolebias marmoratus</name>
    <name type="common">Mangrove killifish</name>
    <name type="synonym">Rivulus marmoratus</name>
    <dbReference type="NCBI Taxonomy" id="37003"/>
    <lineage>
        <taxon>Eukaryota</taxon>
        <taxon>Metazoa</taxon>
        <taxon>Chordata</taxon>
        <taxon>Craniata</taxon>
        <taxon>Vertebrata</taxon>
        <taxon>Euteleostomi</taxon>
        <taxon>Actinopterygii</taxon>
        <taxon>Neopterygii</taxon>
        <taxon>Teleostei</taxon>
        <taxon>Neoteleostei</taxon>
        <taxon>Acanthomorphata</taxon>
        <taxon>Ovalentaria</taxon>
        <taxon>Atherinomorphae</taxon>
        <taxon>Cyprinodontiformes</taxon>
        <taxon>Rivulidae</taxon>
        <taxon>Kryptolebias</taxon>
    </lineage>
</organism>
<accession>A0A3Q2ZPC7</accession>
<keyword evidence="7" id="KW-1185">Reference proteome</keyword>
<dbReference type="Ensembl" id="ENSKMAT00000005027.1">
    <property type="protein sequence ID" value="ENSKMAP00000004940.1"/>
    <property type="gene ID" value="ENSKMAG00000003730.1"/>
</dbReference>
<dbReference type="Gene3D" id="1.20.58.900">
    <property type="match status" value="1"/>
</dbReference>
<protein>
    <recommendedName>
        <fullName evidence="3">RUN domain-containing protein 3B</fullName>
    </recommendedName>
</protein>
<comment type="similarity">
    <text evidence="2">Belongs to the RUNDC3 family.</text>
</comment>
<dbReference type="PANTHER" id="PTHR46251">
    <property type="entry name" value="RUN DOMAIN-CONTAINING 3 PROTEIN RUNDC3"/>
    <property type="match status" value="1"/>
</dbReference>
<dbReference type="InterPro" id="IPR047340">
    <property type="entry name" value="RUNDC3A_B"/>
</dbReference>
<feature type="region of interest" description="Disordered" evidence="4">
    <location>
        <begin position="203"/>
        <end position="226"/>
    </location>
</feature>
<dbReference type="OrthoDB" id="10029904at2759"/>
<dbReference type="PANTHER" id="PTHR46251:SF1">
    <property type="entry name" value="RUN DOMAIN-CONTAINING PROTEIN 3B"/>
    <property type="match status" value="1"/>
</dbReference>
<feature type="compositionally biased region" description="Polar residues" evidence="4">
    <location>
        <begin position="1"/>
        <end position="10"/>
    </location>
</feature>
<feature type="compositionally biased region" description="Polar residues" evidence="4">
    <location>
        <begin position="215"/>
        <end position="226"/>
    </location>
</feature>
<feature type="domain" description="RUN" evidence="5">
    <location>
        <begin position="48"/>
        <end position="180"/>
    </location>
</feature>
<dbReference type="Proteomes" id="UP000264800">
    <property type="component" value="Unplaced"/>
</dbReference>
<feature type="compositionally biased region" description="Low complexity" evidence="4">
    <location>
        <begin position="375"/>
        <end position="389"/>
    </location>
</feature>
<dbReference type="CTD" id="154661"/>
<dbReference type="GeneTree" id="ENSGT00940000159175"/>
<evidence type="ECO:0000256" key="3">
    <source>
        <dbReference type="ARBA" id="ARBA00034857"/>
    </source>
</evidence>
<dbReference type="SMART" id="SM00593">
    <property type="entry name" value="RUN"/>
    <property type="match status" value="1"/>
</dbReference>
<dbReference type="STRING" id="37003.ENSKMAP00000004940"/>
<sequence>MASLGAGQQLSRKRGAGRSSPVERRNLLTVCRFSVKTLLDRSCFETIDDSSPEFINFVSILEHVFSHRLKGHTTWFGYESPRSFWDYVKAACSKVPHNCIRSIESMENVRSSRAKGRAWIRVVLMEKRLSEYVSFALKDFKTTRRFYEEGAIMLGEEAGLLADTLIGLNTIDFSFCLKGEGLDGSCPAVIDYTPYLKFTQSTDSISSDEEEMRTLGSSGSESSTPEKTATAASIFTEQSNLVSKCKRFEQKYRLALEQKGYLEELVRLREAQLSEAVSHNKALQQSLADAHLSHTLEKQQLEFIILELQNQLTVLKNNDLRSRQELTAHLTNQWPSAAALDGNAVALDTLLYRKSAEQWKEQSFQSLEQLSADMSLSQSSLGPSSTSGLEPRPAGTRWPHQGKEETPSLRGLCGSLTSVTSYKSLTSLKSSECLASPATEISSPGVTPS</sequence>
<dbReference type="GeneID" id="108241154"/>
<dbReference type="OMA" id="KQWYDKS"/>
<feature type="region of interest" description="Disordered" evidence="4">
    <location>
        <begin position="1"/>
        <end position="21"/>
    </location>
</feature>
<dbReference type="RefSeq" id="XP_017280612.1">
    <property type="nucleotide sequence ID" value="XM_017425123.3"/>
</dbReference>
<dbReference type="AlphaFoldDB" id="A0A3Q2ZPC7"/>
<reference evidence="6" key="2">
    <citation type="submission" date="2025-09" db="UniProtKB">
        <authorList>
            <consortium name="Ensembl"/>
        </authorList>
    </citation>
    <scope>IDENTIFICATION</scope>
</reference>
<keyword evidence="1" id="KW-0175">Coiled coil</keyword>
<evidence type="ECO:0000313" key="7">
    <source>
        <dbReference type="Proteomes" id="UP000264800"/>
    </source>
</evidence>
<evidence type="ECO:0000256" key="4">
    <source>
        <dbReference type="SAM" id="MobiDB-lite"/>
    </source>
</evidence>
<proteinExistence type="inferred from homology"/>
<name>A0A3Q2ZPC7_KRYMA</name>
<evidence type="ECO:0000259" key="5">
    <source>
        <dbReference type="PROSITE" id="PS50826"/>
    </source>
</evidence>
<dbReference type="KEGG" id="kmr:108241154"/>
<dbReference type="InterPro" id="IPR037213">
    <property type="entry name" value="Run_dom_sf"/>
</dbReference>
<dbReference type="Pfam" id="PF02759">
    <property type="entry name" value="RUN"/>
    <property type="match status" value="1"/>
</dbReference>
<dbReference type="InterPro" id="IPR004012">
    <property type="entry name" value="Run_dom"/>
</dbReference>